<dbReference type="Gene3D" id="3.90.320.10">
    <property type="match status" value="1"/>
</dbReference>
<dbReference type="EC" id="5.6.2.4" evidence="13"/>
<keyword evidence="10" id="KW-0234">DNA repair</keyword>
<dbReference type="GO" id="GO:0043138">
    <property type="term" value="F:3'-5' DNA helicase activity"/>
    <property type="evidence" value="ECO:0007669"/>
    <property type="project" value="UniProtKB-EC"/>
</dbReference>
<dbReference type="GO" id="GO:0000725">
    <property type="term" value="P:recombinational repair"/>
    <property type="evidence" value="ECO:0007669"/>
    <property type="project" value="TreeGrafter"/>
</dbReference>
<dbReference type="Pfam" id="PF00580">
    <property type="entry name" value="UvrD-helicase"/>
    <property type="match status" value="1"/>
</dbReference>
<dbReference type="PANTHER" id="PTHR11070:SF55">
    <property type="entry name" value="DNA 3'-5' HELICASE"/>
    <property type="match status" value="1"/>
</dbReference>
<dbReference type="AlphaFoldDB" id="A0A6J6JBP0"/>
<evidence type="ECO:0000256" key="10">
    <source>
        <dbReference type="ARBA" id="ARBA00023204"/>
    </source>
</evidence>
<dbReference type="Pfam" id="PF13361">
    <property type="entry name" value="UvrD_C"/>
    <property type="match status" value="2"/>
</dbReference>
<comment type="similarity">
    <text evidence="1">Belongs to the helicase family. UvrD subfamily.</text>
</comment>
<dbReference type="InterPro" id="IPR027417">
    <property type="entry name" value="P-loop_NTPase"/>
</dbReference>
<reference evidence="18" key="1">
    <citation type="submission" date="2020-05" db="EMBL/GenBank/DDBJ databases">
        <authorList>
            <person name="Chiriac C."/>
            <person name="Salcher M."/>
            <person name="Ghai R."/>
            <person name="Kavagutti S V."/>
        </authorList>
    </citation>
    <scope>NUCLEOTIDE SEQUENCE</scope>
</reference>
<organism evidence="18">
    <name type="scientific">freshwater metagenome</name>
    <dbReference type="NCBI Taxonomy" id="449393"/>
    <lineage>
        <taxon>unclassified sequences</taxon>
        <taxon>metagenomes</taxon>
        <taxon>ecological metagenomes</taxon>
    </lineage>
</organism>
<feature type="domain" description="UvrD-like helicase C-terminal" evidence="16">
    <location>
        <begin position="343"/>
        <end position="652"/>
    </location>
</feature>
<keyword evidence="8" id="KW-0067">ATP-binding</keyword>
<keyword evidence="4" id="KW-0227">DNA damage</keyword>
<dbReference type="SUPFAM" id="SSF52540">
    <property type="entry name" value="P-loop containing nucleoside triphosphate hydrolases"/>
    <property type="match status" value="1"/>
</dbReference>
<evidence type="ECO:0000313" key="17">
    <source>
        <dbReference type="EMBL" id="CAB4565487.1"/>
    </source>
</evidence>
<keyword evidence="5" id="KW-0378">Hydrolase</keyword>
<evidence type="ECO:0000256" key="2">
    <source>
        <dbReference type="ARBA" id="ARBA00022722"/>
    </source>
</evidence>
<keyword evidence="9" id="KW-0238">DNA-binding</keyword>
<dbReference type="InterPro" id="IPR014016">
    <property type="entry name" value="UvrD-like_ATP-bd"/>
</dbReference>
<dbReference type="CDD" id="cd17932">
    <property type="entry name" value="DEXQc_UvrD"/>
    <property type="match status" value="1"/>
</dbReference>
<evidence type="ECO:0000256" key="11">
    <source>
        <dbReference type="ARBA" id="ARBA00023235"/>
    </source>
</evidence>
<gene>
    <name evidence="17" type="ORF">UFOPK1684_00394</name>
    <name evidence="18" type="ORF">UFOPK2158_00056</name>
</gene>
<evidence type="ECO:0000256" key="7">
    <source>
        <dbReference type="ARBA" id="ARBA00022839"/>
    </source>
</evidence>
<dbReference type="EMBL" id="CAEZVY010000004">
    <property type="protein sequence ID" value="CAB4634004.1"/>
    <property type="molecule type" value="Genomic_DNA"/>
</dbReference>
<dbReference type="GO" id="GO:0033202">
    <property type="term" value="C:DNA helicase complex"/>
    <property type="evidence" value="ECO:0007669"/>
    <property type="project" value="TreeGrafter"/>
</dbReference>
<evidence type="ECO:0000259" key="15">
    <source>
        <dbReference type="PROSITE" id="PS51198"/>
    </source>
</evidence>
<dbReference type="InterPro" id="IPR038726">
    <property type="entry name" value="PDDEXK_AddAB-type"/>
</dbReference>
<name>A0A6J6JBP0_9ZZZZ</name>
<keyword evidence="3" id="KW-0547">Nucleotide-binding</keyword>
<comment type="catalytic activity">
    <reaction evidence="14">
        <text>ATP + H2O = ADP + phosphate + H(+)</text>
        <dbReference type="Rhea" id="RHEA:13065"/>
        <dbReference type="ChEBI" id="CHEBI:15377"/>
        <dbReference type="ChEBI" id="CHEBI:15378"/>
        <dbReference type="ChEBI" id="CHEBI:30616"/>
        <dbReference type="ChEBI" id="CHEBI:43474"/>
        <dbReference type="ChEBI" id="CHEBI:456216"/>
        <dbReference type="EC" id="5.6.2.4"/>
    </reaction>
</comment>
<sequence length="1056" mass="114347">MFSAREIAAKLGQFEPTAEQEAIIEADPAGTYRVIAGAGSGKTETMAQRVLWLVANNHVAPGEVLGLTFTRKAAGELGRRISERLAELATSGVVRTGDEFDTPSVATYNSFASGLYREYAALLGRDPDAQVLSEASAWGLARSVVVASTDPALLKWEYSVGELTRVVRLLASRVSENAVSLSDIDAFATQFRTLRDLPPGGSGRYAEVEAWSDTVDSLIPMMGLVADYTRAKALRGVIEFSDQVALALELVSTHPEICENIRASHRVVLLDEYQDTSVAQSSLLSILFPSHPVMAVGDPYQAIYGWRGASSSNLSDFDRAFGGGAPATFTLSTSWRNGTHVLNVANEIATPLAALPGPDVGVLQPAPAASTQPVEVVFEETIHDEADAVARWLVDKLAEGDKRPTAAILVRQRHHQRAFVDALGARGVPVHVLGIGGLLDDPVVADIVCALRVIIHPHAETELVRLLSGGRWRLGVSDLHALATTARWLEGRDASGSALDATAKSRLKESVAPSDHAGLRDALSFIVRAPSEHHQRKLYSEAGLSRLAEAEATLRALNDAHVASVDDAIAMVERALGLDVEVLAHPGRSRSVAAREALMDALNTYLAVSDDASVSGFVQWLADAETRDNLTPRQEPAEPGCVQVLTIHGSKGLEWDIVVVPRVVDDELPGPGKNRKGWLSRGELPYVFRGDRGSLPDFGWQAATTRKEAMAVFGQFKEALSDHQLAEERRLMYVAVTRAKHHLLLSGSFWAAQQNSRGPSTFLTELADAGLIPTLPLASTHETPPEQDDAQERIWPGDPLGSRRALVERAAQAVLDSASGLDGTAAAWDPRLQLLQAKRQEPGTRRLRFPVRIPASALERLISDPQAYRRALLRPMPSRPQAAALRGTLFHRFVEQRFAQVHPGVLFDSDAEWDEPAESSLSIEQWRERFEASEFAGLEPVAIEPELQVPVGEHIIICKIDAVFPTETGVRIIDWKTGAAPATPEALVAKSIQLAAYRLAWSQWSGLDASQIEAAFWFVETETLVTPDYLPSAAELGSLIDEAVARVIAPEGAEHD</sequence>
<evidence type="ECO:0000259" key="16">
    <source>
        <dbReference type="PROSITE" id="PS51217"/>
    </source>
</evidence>
<dbReference type="PANTHER" id="PTHR11070">
    <property type="entry name" value="UVRD / RECB / PCRA DNA HELICASE FAMILY MEMBER"/>
    <property type="match status" value="1"/>
</dbReference>
<keyword evidence="2" id="KW-0540">Nuclease</keyword>
<evidence type="ECO:0000256" key="14">
    <source>
        <dbReference type="ARBA" id="ARBA00048988"/>
    </source>
</evidence>
<evidence type="ECO:0000256" key="3">
    <source>
        <dbReference type="ARBA" id="ARBA00022741"/>
    </source>
</evidence>
<dbReference type="InterPro" id="IPR013986">
    <property type="entry name" value="DExx_box_DNA_helicase_dom_sf"/>
</dbReference>
<evidence type="ECO:0000256" key="5">
    <source>
        <dbReference type="ARBA" id="ARBA00022801"/>
    </source>
</evidence>
<dbReference type="GO" id="GO:0003677">
    <property type="term" value="F:DNA binding"/>
    <property type="evidence" value="ECO:0007669"/>
    <property type="project" value="UniProtKB-KW"/>
</dbReference>
<dbReference type="GO" id="GO:0004527">
    <property type="term" value="F:exonuclease activity"/>
    <property type="evidence" value="ECO:0007669"/>
    <property type="project" value="UniProtKB-KW"/>
</dbReference>
<dbReference type="InterPro" id="IPR014017">
    <property type="entry name" value="DNA_helicase_UvrD-like_C"/>
</dbReference>
<keyword evidence="11" id="KW-0413">Isomerase</keyword>
<keyword evidence="7" id="KW-0269">Exonuclease</keyword>
<dbReference type="Pfam" id="PF12705">
    <property type="entry name" value="PDDEXK_1"/>
    <property type="match status" value="1"/>
</dbReference>
<accession>A0A6J6JBP0</accession>
<dbReference type="Gene3D" id="1.10.10.160">
    <property type="match status" value="1"/>
</dbReference>
<dbReference type="PROSITE" id="PS51198">
    <property type="entry name" value="UVRD_HELICASE_ATP_BIND"/>
    <property type="match status" value="1"/>
</dbReference>
<keyword evidence="6" id="KW-0347">Helicase</keyword>
<evidence type="ECO:0000256" key="8">
    <source>
        <dbReference type="ARBA" id="ARBA00022840"/>
    </source>
</evidence>
<dbReference type="Gene3D" id="1.10.486.10">
    <property type="entry name" value="PCRA, domain 4"/>
    <property type="match status" value="1"/>
</dbReference>
<evidence type="ECO:0000256" key="6">
    <source>
        <dbReference type="ARBA" id="ARBA00022806"/>
    </source>
</evidence>
<dbReference type="InterPro" id="IPR000212">
    <property type="entry name" value="DNA_helicase_UvrD/REP"/>
</dbReference>
<feature type="domain" description="UvrD-like helicase ATP-binding" evidence="15">
    <location>
        <begin position="15"/>
        <end position="338"/>
    </location>
</feature>
<evidence type="ECO:0000256" key="13">
    <source>
        <dbReference type="ARBA" id="ARBA00034808"/>
    </source>
</evidence>
<evidence type="ECO:0000256" key="9">
    <source>
        <dbReference type="ARBA" id="ARBA00023125"/>
    </source>
</evidence>
<evidence type="ECO:0000256" key="4">
    <source>
        <dbReference type="ARBA" id="ARBA00022763"/>
    </source>
</evidence>
<proteinExistence type="inferred from homology"/>
<dbReference type="EMBL" id="CAEZTM010000011">
    <property type="protein sequence ID" value="CAB4565487.1"/>
    <property type="molecule type" value="Genomic_DNA"/>
</dbReference>
<dbReference type="GO" id="GO:0005829">
    <property type="term" value="C:cytosol"/>
    <property type="evidence" value="ECO:0007669"/>
    <property type="project" value="TreeGrafter"/>
</dbReference>
<dbReference type="InterPro" id="IPR011604">
    <property type="entry name" value="PDDEXK-like_dom_sf"/>
</dbReference>
<dbReference type="GO" id="GO:0005524">
    <property type="term" value="F:ATP binding"/>
    <property type="evidence" value="ECO:0007669"/>
    <property type="project" value="UniProtKB-KW"/>
</dbReference>
<dbReference type="PROSITE" id="PS51217">
    <property type="entry name" value="UVRD_HELICASE_CTER"/>
    <property type="match status" value="1"/>
</dbReference>
<evidence type="ECO:0000256" key="1">
    <source>
        <dbReference type="ARBA" id="ARBA00009922"/>
    </source>
</evidence>
<protein>
    <recommendedName>
        <fullName evidence="13">DNA 3'-5' helicase</fullName>
        <ecNumber evidence="13">5.6.2.4</ecNumber>
    </recommendedName>
</protein>
<comment type="catalytic activity">
    <reaction evidence="12">
        <text>Couples ATP hydrolysis with the unwinding of duplex DNA by translocating in the 3'-5' direction.</text>
        <dbReference type="EC" id="5.6.2.4"/>
    </reaction>
</comment>
<dbReference type="Gene3D" id="3.40.50.300">
    <property type="entry name" value="P-loop containing nucleotide triphosphate hydrolases"/>
    <property type="match status" value="2"/>
</dbReference>
<evidence type="ECO:0000256" key="12">
    <source>
        <dbReference type="ARBA" id="ARBA00034617"/>
    </source>
</evidence>
<evidence type="ECO:0000313" key="18">
    <source>
        <dbReference type="EMBL" id="CAB4634004.1"/>
    </source>
</evidence>